<evidence type="ECO:0000256" key="3">
    <source>
        <dbReference type="ARBA" id="ARBA00022679"/>
    </source>
</evidence>
<evidence type="ECO:0000256" key="1">
    <source>
        <dbReference type="ARBA" id="ARBA00004651"/>
    </source>
</evidence>
<evidence type="ECO:0000256" key="4">
    <source>
        <dbReference type="ARBA" id="ARBA00022692"/>
    </source>
</evidence>
<dbReference type="AlphaFoldDB" id="A0A5B8S3B1"/>
<keyword evidence="4 8" id="KW-0812">Transmembrane</keyword>
<feature type="transmembrane region" description="Helical" evidence="8">
    <location>
        <begin position="264"/>
        <end position="284"/>
    </location>
</feature>
<keyword evidence="10" id="KW-1185">Reference proteome</keyword>
<feature type="transmembrane region" description="Helical" evidence="8">
    <location>
        <begin position="20"/>
        <end position="37"/>
    </location>
</feature>
<reference evidence="9 10" key="1">
    <citation type="journal article" date="2013" name="J. Microbiol. Biotechnol.">
        <title>Novosphingobium ginsenosidimutans sp. nov., with the ability to convert ginsenoside.</title>
        <authorList>
            <person name="Kim J.K."/>
            <person name="He D."/>
            <person name="Liu Q.M."/>
            <person name="Park H.Y."/>
            <person name="Jung M.S."/>
            <person name="Yoon M.H."/>
            <person name="Kim S.C."/>
            <person name="Im W.T."/>
        </authorList>
    </citation>
    <scope>NUCLEOTIDE SEQUENCE [LARGE SCALE GENOMIC DNA]</scope>
    <source>
        <strain evidence="9 10">FW-6</strain>
    </source>
</reference>
<keyword evidence="6 8" id="KW-0472">Membrane</keyword>
<dbReference type="Pfam" id="PF09594">
    <property type="entry name" value="GT87"/>
    <property type="match status" value="1"/>
</dbReference>
<proteinExistence type="inferred from homology"/>
<evidence type="ECO:0000256" key="5">
    <source>
        <dbReference type="ARBA" id="ARBA00022989"/>
    </source>
</evidence>
<evidence type="ECO:0000256" key="7">
    <source>
        <dbReference type="ARBA" id="ARBA00024033"/>
    </source>
</evidence>
<keyword evidence="3" id="KW-0808">Transferase</keyword>
<dbReference type="Proteomes" id="UP000321172">
    <property type="component" value="Chromosome"/>
</dbReference>
<dbReference type="OrthoDB" id="7679563at2"/>
<organism evidence="9 10">
    <name type="scientific">Novosphingobium ginsenosidimutans</name>
    <dbReference type="NCBI Taxonomy" id="1176536"/>
    <lineage>
        <taxon>Bacteria</taxon>
        <taxon>Pseudomonadati</taxon>
        <taxon>Pseudomonadota</taxon>
        <taxon>Alphaproteobacteria</taxon>
        <taxon>Sphingomonadales</taxon>
        <taxon>Sphingomonadaceae</taxon>
        <taxon>Novosphingobium</taxon>
    </lineage>
</organism>
<evidence type="ECO:0000256" key="2">
    <source>
        <dbReference type="ARBA" id="ARBA00022475"/>
    </source>
</evidence>
<dbReference type="InterPro" id="IPR018584">
    <property type="entry name" value="GT87"/>
</dbReference>
<comment type="similarity">
    <text evidence="7">Belongs to the glycosyltransferase 87 family.</text>
</comment>
<evidence type="ECO:0000256" key="8">
    <source>
        <dbReference type="SAM" id="Phobius"/>
    </source>
</evidence>
<comment type="subcellular location">
    <subcellularLocation>
        <location evidence="1">Cell membrane</location>
        <topology evidence="1">Multi-pass membrane protein</topology>
    </subcellularLocation>
</comment>
<feature type="transmembrane region" description="Helical" evidence="8">
    <location>
        <begin position="304"/>
        <end position="324"/>
    </location>
</feature>
<feature type="transmembrane region" description="Helical" evidence="8">
    <location>
        <begin position="171"/>
        <end position="192"/>
    </location>
</feature>
<evidence type="ECO:0000313" key="9">
    <source>
        <dbReference type="EMBL" id="QEA15608.1"/>
    </source>
</evidence>
<evidence type="ECO:0000313" key="10">
    <source>
        <dbReference type="Proteomes" id="UP000321172"/>
    </source>
</evidence>
<accession>A0A5B8S3B1</accession>
<feature type="transmembrane region" description="Helical" evidence="8">
    <location>
        <begin position="198"/>
        <end position="219"/>
    </location>
</feature>
<dbReference type="EMBL" id="CP042345">
    <property type="protein sequence ID" value="QEA15608.1"/>
    <property type="molecule type" value="Genomic_DNA"/>
</dbReference>
<protein>
    <submittedName>
        <fullName evidence="9">DUF2029 domain-containing protein</fullName>
    </submittedName>
</protein>
<keyword evidence="5 8" id="KW-1133">Transmembrane helix</keyword>
<name>A0A5B8S3B1_9SPHN</name>
<sequence>MGRKEFFRLQWLGHARVRAYAIILGVCSLASMPWMFADAMRPGGSDFIAFWSASRMVLEGQAAKIYNPNALGEIQLRVAYADIVPFVHPPQFLLVIWPLGFLNYAAAWLSWTAATYALWLITTRRLFPTLGWPIAAFPGALVALWHAQTGFLTSAIQAVIAWQFRRGPFRAGLCVGLLVIKPHLAVLIPFALLASRSWAAIGGAVLSIAVTAMASLVLFGESSWLTYPSSWAVSQYLLETGSDAFFLRQVTIYAMFRAWGWPEIAVIAQSFVTLTSIFVIWKVWACDGPTDGKVALLFALTPLATPYLFSYDLPFLVIPVAWLIQQFQHQWSKPILVAMYFAPLACRAIALPVGVNPTSLFCIGMAVCIYNVLKESRTSG</sequence>
<feature type="transmembrane region" description="Helical" evidence="8">
    <location>
        <begin position="95"/>
        <end position="121"/>
    </location>
</feature>
<evidence type="ECO:0000256" key="6">
    <source>
        <dbReference type="ARBA" id="ARBA00023136"/>
    </source>
</evidence>
<dbReference type="GO" id="GO:0016758">
    <property type="term" value="F:hexosyltransferase activity"/>
    <property type="evidence" value="ECO:0007669"/>
    <property type="project" value="InterPro"/>
</dbReference>
<dbReference type="KEGG" id="ngf:FRF71_05355"/>
<gene>
    <name evidence="9" type="ORF">FRF71_05355</name>
</gene>
<dbReference type="GO" id="GO:0005886">
    <property type="term" value="C:plasma membrane"/>
    <property type="evidence" value="ECO:0007669"/>
    <property type="project" value="UniProtKB-SubCell"/>
</dbReference>
<feature type="transmembrane region" description="Helical" evidence="8">
    <location>
        <begin position="356"/>
        <end position="373"/>
    </location>
</feature>
<keyword evidence="2" id="KW-1003">Cell membrane</keyword>